<keyword evidence="3" id="KW-1185">Reference proteome</keyword>
<organism evidence="2 3">
    <name type="scientific">Gelidibacter sediminis</name>
    <dbReference type="NCBI Taxonomy" id="1608710"/>
    <lineage>
        <taxon>Bacteria</taxon>
        <taxon>Pseudomonadati</taxon>
        <taxon>Bacteroidota</taxon>
        <taxon>Flavobacteriia</taxon>
        <taxon>Flavobacteriales</taxon>
        <taxon>Flavobacteriaceae</taxon>
        <taxon>Gelidibacter</taxon>
    </lineage>
</organism>
<dbReference type="CDD" id="cd00761">
    <property type="entry name" value="Glyco_tranf_GTA_type"/>
    <property type="match status" value="1"/>
</dbReference>
<dbReference type="InterPro" id="IPR001173">
    <property type="entry name" value="Glyco_trans_2-like"/>
</dbReference>
<evidence type="ECO:0000313" key="2">
    <source>
        <dbReference type="EMBL" id="TDU34412.1"/>
    </source>
</evidence>
<dbReference type="EMBL" id="SOBW01000009">
    <property type="protein sequence ID" value="TDU34412.1"/>
    <property type="molecule type" value="Genomic_DNA"/>
</dbReference>
<dbReference type="InterPro" id="IPR029044">
    <property type="entry name" value="Nucleotide-diphossugar_trans"/>
</dbReference>
<dbReference type="SUPFAM" id="SSF53448">
    <property type="entry name" value="Nucleotide-diphospho-sugar transferases"/>
    <property type="match status" value="1"/>
</dbReference>
<sequence length="330" mass="38171">MRVKLSVVIPVYNGADFIDKSYHSILHQSIEDFEILYVDNNSSDDSVLNIKHILEMDSRVRLLHQAKQGAAPARNMGIKAAQGEYIYVFDVDDEIYPEALNSMMQVLDSYPDVSAVFGKMVKSYKGIAQTKKPTDETGGVNIQETPYWGLKWFSNLKTVVGPPAFLYRKTVFETIGLYNESITNNEDTALDIKLGMTQRIAFLDTYVYLYFKHSESTIEQTKREIPRAFMIWPRLVKEHLPFYLENKTPKRFQELLFSQLFQAMGRQLVYTTGISTRVHLKRELYLDLKSISVPFAIRIYLTILSILPLENLRKVYGYYIVPYAVKQLIK</sequence>
<dbReference type="RefSeq" id="WP_133758746.1">
    <property type="nucleotide sequence ID" value="NZ_SOBW01000009.1"/>
</dbReference>
<dbReference type="InterPro" id="IPR050834">
    <property type="entry name" value="Glycosyltransf_2"/>
</dbReference>
<gene>
    <name evidence="2" type="ORF">BXY82_2733</name>
</gene>
<evidence type="ECO:0000259" key="1">
    <source>
        <dbReference type="Pfam" id="PF00535"/>
    </source>
</evidence>
<dbReference type="GO" id="GO:0016740">
    <property type="term" value="F:transferase activity"/>
    <property type="evidence" value="ECO:0007669"/>
    <property type="project" value="UniProtKB-KW"/>
</dbReference>
<dbReference type="PANTHER" id="PTHR43685">
    <property type="entry name" value="GLYCOSYLTRANSFERASE"/>
    <property type="match status" value="1"/>
</dbReference>
<dbReference type="PANTHER" id="PTHR43685:SF2">
    <property type="entry name" value="GLYCOSYLTRANSFERASE 2-LIKE DOMAIN-CONTAINING PROTEIN"/>
    <property type="match status" value="1"/>
</dbReference>
<dbReference type="OrthoDB" id="927791at2"/>
<dbReference type="Pfam" id="PF00535">
    <property type="entry name" value="Glycos_transf_2"/>
    <property type="match status" value="1"/>
</dbReference>
<protein>
    <submittedName>
        <fullName evidence="2">Glycosyl transferase family 2</fullName>
    </submittedName>
</protein>
<reference evidence="2 3" key="1">
    <citation type="submission" date="2019-03" db="EMBL/GenBank/DDBJ databases">
        <title>Genomic Encyclopedia of Archaeal and Bacterial Type Strains, Phase II (KMG-II): from individual species to whole genera.</title>
        <authorList>
            <person name="Goeker M."/>
        </authorList>
    </citation>
    <scope>NUCLEOTIDE SEQUENCE [LARGE SCALE GENOMIC DNA]</scope>
    <source>
        <strain evidence="2 3">DSM 28135</strain>
    </source>
</reference>
<name>A0A4R7PKC4_9FLAO</name>
<dbReference type="Gene3D" id="3.90.550.10">
    <property type="entry name" value="Spore Coat Polysaccharide Biosynthesis Protein SpsA, Chain A"/>
    <property type="match status" value="1"/>
</dbReference>
<dbReference type="Proteomes" id="UP000294689">
    <property type="component" value="Unassembled WGS sequence"/>
</dbReference>
<proteinExistence type="predicted"/>
<feature type="domain" description="Glycosyltransferase 2-like" evidence="1">
    <location>
        <begin position="6"/>
        <end position="174"/>
    </location>
</feature>
<dbReference type="AlphaFoldDB" id="A0A4R7PKC4"/>
<evidence type="ECO:0000313" key="3">
    <source>
        <dbReference type="Proteomes" id="UP000294689"/>
    </source>
</evidence>
<keyword evidence="2" id="KW-0808">Transferase</keyword>
<accession>A0A4R7PKC4</accession>
<comment type="caution">
    <text evidence="2">The sequence shown here is derived from an EMBL/GenBank/DDBJ whole genome shotgun (WGS) entry which is preliminary data.</text>
</comment>